<name>A0ABN1G5H4_9PROT</name>
<evidence type="ECO:0000313" key="1">
    <source>
        <dbReference type="EMBL" id="GAA0604483.1"/>
    </source>
</evidence>
<protein>
    <submittedName>
        <fullName evidence="1">Uncharacterized protein</fullName>
    </submittedName>
</protein>
<reference evidence="1 2" key="1">
    <citation type="journal article" date="2019" name="Int. J. Syst. Evol. Microbiol.">
        <title>The Global Catalogue of Microorganisms (GCM) 10K type strain sequencing project: providing services to taxonomists for standard genome sequencing and annotation.</title>
        <authorList>
            <consortium name="The Broad Institute Genomics Platform"/>
            <consortium name="The Broad Institute Genome Sequencing Center for Infectious Disease"/>
            <person name="Wu L."/>
            <person name="Ma J."/>
        </authorList>
    </citation>
    <scope>NUCLEOTIDE SEQUENCE [LARGE SCALE GENOMIC DNA]</scope>
    <source>
        <strain evidence="1 2">JCM 9933</strain>
    </source>
</reference>
<keyword evidence="2" id="KW-1185">Reference proteome</keyword>
<proteinExistence type="predicted"/>
<dbReference type="RefSeq" id="WP_343897939.1">
    <property type="nucleotide sequence ID" value="NZ_BAAAFZ010000094.1"/>
</dbReference>
<dbReference type="EMBL" id="BAAAFZ010000094">
    <property type="protein sequence ID" value="GAA0604483.1"/>
    <property type="molecule type" value="Genomic_DNA"/>
</dbReference>
<dbReference type="Proteomes" id="UP001501588">
    <property type="component" value="Unassembled WGS sequence"/>
</dbReference>
<organism evidence="1 2">
    <name type="scientific">Craurococcus roseus</name>
    <dbReference type="NCBI Taxonomy" id="77585"/>
    <lineage>
        <taxon>Bacteria</taxon>
        <taxon>Pseudomonadati</taxon>
        <taxon>Pseudomonadota</taxon>
        <taxon>Alphaproteobacteria</taxon>
        <taxon>Acetobacterales</taxon>
        <taxon>Acetobacteraceae</taxon>
        <taxon>Craurococcus</taxon>
    </lineage>
</organism>
<gene>
    <name evidence="1" type="ORF">GCM10009416_47630</name>
</gene>
<accession>A0ABN1G5H4</accession>
<sequence>MVDEDGGEAGWMPVKVNVFSCPTRIARALGLDGVELPDVDSRDRAYWERVHAEGWKPKLRGRILDTEEERGDPGWCALLAFPFCAVRFHLAESVVVRTAVVGLWPTLDLVHGLAARGAPLRDAADGEALVKVMQCRFGRVPDVAPAFRAAGLVPEPGRPDPLWWELDPARWPGA</sequence>
<comment type="caution">
    <text evidence="1">The sequence shown here is derived from an EMBL/GenBank/DDBJ whole genome shotgun (WGS) entry which is preliminary data.</text>
</comment>
<evidence type="ECO:0000313" key="2">
    <source>
        <dbReference type="Proteomes" id="UP001501588"/>
    </source>
</evidence>